<comment type="similarity">
    <text evidence="7">Belongs to the TRAP transporter small permease family.</text>
</comment>
<feature type="transmembrane region" description="Helical" evidence="7">
    <location>
        <begin position="151"/>
        <end position="178"/>
    </location>
</feature>
<accession>A0A2S3UL19</accession>
<comment type="subunit">
    <text evidence="7">The complex comprises the extracytoplasmic solute receptor protein and the two transmembrane proteins.</text>
</comment>
<feature type="transmembrane region" description="Helical" evidence="7">
    <location>
        <begin position="110"/>
        <end position="131"/>
    </location>
</feature>
<keyword evidence="3" id="KW-1003">Cell membrane</keyword>
<evidence type="ECO:0000259" key="8">
    <source>
        <dbReference type="Pfam" id="PF04290"/>
    </source>
</evidence>
<keyword evidence="6 7" id="KW-0472">Membrane</keyword>
<dbReference type="GO" id="GO:0005886">
    <property type="term" value="C:plasma membrane"/>
    <property type="evidence" value="ECO:0007669"/>
    <property type="project" value="UniProtKB-SubCell"/>
</dbReference>
<dbReference type="RefSeq" id="WP_103225012.1">
    <property type="nucleotide sequence ID" value="NZ_PPCN01000014.1"/>
</dbReference>
<evidence type="ECO:0000256" key="2">
    <source>
        <dbReference type="ARBA" id="ARBA00022448"/>
    </source>
</evidence>
<keyword evidence="2 7" id="KW-0813">Transport</keyword>
<evidence type="ECO:0000256" key="3">
    <source>
        <dbReference type="ARBA" id="ARBA00022475"/>
    </source>
</evidence>
<keyword evidence="10" id="KW-1185">Reference proteome</keyword>
<dbReference type="GO" id="GO:0022857">
    <property type="term" value="F:transmembrane transporter activity"/>
    <property type="evidence" value="ECO:0007669"/>
    <property type="project" value="UniProtKB-UniRule"/>
</dbReference>
<dbReference type="AlphaFoldDB" id="A0A2S3UL19"/>
<evidence type="ECO:0000256" key="1">
    <source>
        <dbReference type="ARBA" id="ARBA00004651"/>
    </source>
</evidence>
<evidence type="ECO:0000313" key="10">
    <source>
        <dbReference type="Proteomes" id="UP000236959"/>
    </source>
</evidence>
<comment type="subcellular location">
    <subcellularLocation>
        <location evidence="7">Cell inner membrane</location>
        <topology evidence="7">Multi-pass membrane protein</topology>
    </subcellularLocation>
    <subcellularLocation>
        <location evidence="1">Cell membrane</location>
        <topology evidence="1">Multi-pass membrane protein</topology>
    </subcellularLocation>
</comment>
<feature type="domain" description="Tripartite ATP-independent periplasmic transporters DctQ component" evidence="8">
    <location>
        <begin position="64"/>
        <end position="170"/>
    </location>
</feature>
<evidence type="ECO:0000313" key="9">
    <source>
        <dbReference type="EMBL" id="POF28404.1"/>
    </source>
</evidence>
<evidence type="ECO:0000256" key="4">
    <source>
        <dbReference type="ARBA" id="ARBA00022692"/>
    </source>
</evidence>
<sequence length="195" mass="21358">MLFTLVERLARFMAILGGLVLTALIALTCVSVLGRGLNTFGHSTFLTSLSESAANALIATGVGPVFGDFELVEAGISFTIFAFLPICQLRKAHATVDVFASHFPRWLNRFLVTLWEVLLSAVIVLITWRLFVGMQDKMRYSETTFILQFPIWWSYALSFAAAAIASVVAAYCAAASVVELISGRRFIQDMEGGVH</sequence>
<feature type="transmembrane region" description="Helical" evidence="7">
    <location>
        <begin position="71"/>
        <end position="89"/>
    </location>
</feature>
<keyword evidence="4 7" id="KW-0812">Transmembrane</keyword>
<evidence type="ECO:0000256" key="7">
    <source>
        <dbReference type="RuleBase" id="RU369079"/>
    </source>
</evidence>
<evidence type="ECO:0000256" key="5">
    <source>
        <dbReference type="ARBA" id="ARBA00022989"/>
    </source>
</evidence>
<dbReference type="InterPro" id="IPR055348">
    <property type="entry name" value="DctQ"/>
</dbReference>
<keyword evidence="7" id="KW-0997">Cell inner membrane</keyword>
<comment type="function">
    <text evidence="7">Part of the tripartite ATP-independent periplasmic (TRAP) transport system.</text>
</comment>
<proteinExistence type="inferred from homology"/>
<reference evidence="9 10" key="1">
    <citation type="submission" date="2018-01" db="EMBL/GenBank/DDBJ databases">
        <title>Genomic Encyclopedia of Archaeal and Bacterial Type Strains, Phase II (KMG-II): from individual species to whole genera.</title>
        <authorList>
            <person name="Goeker M."/>
        </authorList>
    </citation>
    <scope>NUCLEOTIDE SEQUENCE [LARGE SCALE GENOMIC DNA]</scope>
    <source>
        <strain evidence="9 10">DSM 17023</strain>
    </source>
</reference>
<dbReference type="OrthoDB" id="6183232at2"/>
<gene>
    <name evidence="9" type="ORF">CLV41_11475</name>
</gene>
<protein>
    <recommendedName>
        <fullName evidence="7">TRAP transporter small permease protein</fullName>
    </recommendedName>
</protein>
<dbReference type="EMBL" id="PPCN01000014">
    <property type="protein sequence ID" value="POF28404.1"/>
    <property type="molecule type" value="Genomic_DNA"/>
</dbReference>
<name>A0A2S3UL19_9HYPH</name>
<feature type="transmembrane region" description="Helical" evidence="7">
    <location>
        <begin position="12"/>
        <end position="33"/>
    </location>
</feature>
<keyword evidence="5 7" id="KW-1133">Transmembrane helix</keyword>
<organism evidence="9 10">
    <name type="scientific">Roseibium marinum</name>
    <dbReference type="NCBI Taxonomy" id="281252"/>
    <lineage>
        <taxon>Bacteria</taxon>
        <taxon>Pseudomonadati</taxon>
        <taxon>Pseudomonadota</taxon>
        <taxon>Alphaproteobacteria</taxon>
        <taxon>Hyphomicrobiales</taxon>
        <taxon>Stappiaceae</taxon>
        <taxon>Roseibium</taxon>
    </lineage>
</organism>
<dbReference type="Pfam" id="PF04290">
    <property type="entry name" value="DctQ"/>
    <property type="match status" value="1"/>
</dbReference>
<dbReference type="Proteomes" id="UP000236959">
    <property type="component" value="Unassembled WGS sequence"/>
</dbReference>
<comment type="caution">
    <text evidence="9">The sequence shown here is derived from an EMBL/GenBank/DDBJ whole genome shotgun (WGS) entry which is preliminary data.</text>
</comment>
<evidence type="ECO:0000256" key="6">
    <source>
        <dbReference type="ARBA" id="ARBA00023136"/>
    </source>
</evidence>